<gene>
    <name evidence="1" type="ORF">SI8410_07010792</name>
</gene>
<keyword evidence="2" id="KW-1185">Reference proteome</keyword>
<sequence length="95" mass="10724">MPSSIAREMFWAVGAAAYTGLCAGCLARLPCCSPLFWKLRRLAITKPFRVGTCGLLISRRCHCRFFRTLMAFGRIVVQCPRPRRLSLDKDDMGNL</sequence>
<evidence type="ECO:0000313" key="2">
    <source>
        <dbReference type="Proteomes" id="UP000663760"/>
    </source>
</evidence>
<dbReference type="Proteomes" id="UP000663760">
    <property type="component" value="Chromosome 7"/>
</dbReference>
<reference evidence="1" key="1">
    <citation type="submission" date="2020-02" db="EMBL/GenBank/DDBJ databases">
        <authorList>
            <person name="Scholz U."/>
            <person name="Mascher M."/>
            <person name="Fiebig A."/>
        </authorList>
    </citation>
    <scope>NUCLEOTIDE SEQUENCE</scope>
</reference>
<evidence type="ECO:0000313" key="1">
    <source>
        <dbReference type="EMBL" id="CAA7400122.1"/>
    </source>
</evidence>
<accession>A0A7I8KRP0</accession>
<organism evidence="1 2">
    <name type="scientific">Spirodela intermedia</name>
    <name type="common">Intermediate duckweed</name>
    <dbReference type="NCBI Taxonomy" id="51605"/>
    <lineage>
        <taxon>Eukaryota</taxon>
        <taxon>Viridiplantae</taxon>
        <taxon>Streptophyta</taxon>
        <taxon>Embryophyta</taxon>
        <taxon>Tracheophyta</taxon>
        <taxon>Spermatophyta</taxon>
        <taxon>Magnoliopsida</taxon>
        <taxon>Liliopsida</taxon>
        <taxon>Araceae</taxon>
        <taxon>Lemnoideae</taxon>
        <taxon>Spirodela</taxon>
    </lineage>
</organism>
<protein>
    <submittedName>
        <fullName evidence="1">Uncharacterized protein</fullName>
    </submittedName>
</protein>
<name>A0A7I8KRP0_SPIIN</name>
<proteinExistence type="predicted"/>
<dbReference type="AlphaFoldDB" id="A0A7I8KRP0"/>
<dbReference type="EMBL" id="LR746270">
    <property type="protein sequence ID" value="CAA7400122.1"/>
    <property type="molecule type" value="Genomic_DNA"/>
</dbReference>